<dbReference type="Proteomes" id="UP000189475">
    <property type="component" value="Unassembled WGS sequence"/>
</dbReference>
<organism evidence="8 9">
    <name type="scientific">Vibrio palustris</name>
    <dbReference type="NCBI Taxonomy" id="1918946"/>
    <lineage>
        <taxon>Bacteria</taxon>
        <taxon>Pseudomonadati</taxon>
        <taxon>Pseudomonadota</taxon>
        <taxon>Gammaproteobacteria</taxon>
        <taxon>Vibrionales</taxon>
        <taxon>Vibrionaceae</taxon>
        <taxon>Vibrio</taxon>
    </lineage>
</organism>
<dbReference type="EMBL" id="FUFT01000005">
    <property type="protein sequence ID" value="SJL83945.1"/>
    <property type="molecule type" value="Genomic_DNA"/>
</dbReference>
<feature type="domain" description="UvrD-like helicase C-terminal" evidence="7">
    <location>
        <begin position="363"/>
        <end position="562"/>
    </location>
</feature>
<dbReference type="InterPro" id="IPR014017">
    <property type="entry name" value="DNA_helicase_UvrD-like_C"/>
</dbReference>
<reference evidence="8 9" key="1">
    <citation type="submission" date="2017-02" db="EMBL/GenBank/DDBJ databases">
        <authorList>
            <person name="Peterson S.W."/>
        </authorList>
    </citation>
    <scope>NUCLEOTIDE SEQUENCE [LARGE SCALE GENOMIC DNA]</scope>
    <source>
        <strain evidence="8 9">CECT 9027</strain>
    </source>
</reference>
<evidence type="ECO:0000256" key="4">
    <source>
        <dbReference type="ARBA" id="ARBA00022840"/>
    </source>
</evidence>
<accession>A0A1R4B4V8</accession>
<dbReference type="GO" id="GO:0003677">
    <property type="term" value="F:DNA binding"/>
    <property type="evidence" value="ECO:0007669"/>
    <property type="project" value="InterPro"/>
</dbReference>
<evidence type="ECO:0000313" key="8">
    <source>
        <dbReference type="EMBL" id="SJL83945.1"/>
    </source>
</evidence>
<gene>
    <name evidence="8" type="ORF">VPAL9027_01924</name>
</gene>
<dbReference type="GO" id="GO:0005524">
    <property type="term" value="F:ATP binding"/>
    <property type="evidence" value="ECO:0007669"/>
    <property type="project" value="UniProtKB-KW"/>
</dbReference>
<proteinExistence type="predicted"/>
<evidence type="ECO:0000313" key="9">
    <source>
        <dbReference type="Proteomes" id="UP000189475"/>
    </source>
</evidence>
<dbReference type="OrthoDB" id="384988at2"/>
<dbReference type="InterPro" id="IPR000212">
    <property type="entry name" value="DNA_helicase_UvrD/REP"/>
</dbReference>
<name>A0A1R4B4V8_9VIBR</name>
<keyword evidence="9" id="KW-1185">Reference proteome</keyword>
<dbReference type="RefSeq" id="WP_077314348.1">
    <property type="nucleotide sequence ID" value="NZ_AP024888.1"/>
</dbReference>
<dbReference type="Pfam" id="PF13245">
    <property type="entry name" value="AAA_19"/>
    <property type="match status" value="1"/>
</dbReference>
<dbReference type="PANTHER" id="PTHR11070:SF2">
    <property type="entry name" value="ATP-DEPENDENT DNA HELICASE SRS2"/>
    <property type="match status" value="1"/>
</dbReference>
<keyword evidence="6" id="KW-0175">Coiled coil</keyword>
<evidence type="ECO:0000256" key="2">
    <source>
        <dbReference type="ARBA" id="ARBA00022801"/>
    </source>
</evidence>
<protein>
    <recommendedName>
        <fullName evidence="5">DNA 3'-5' helicase II</fullName>
    </recommendedName>
</protein>
<evidence type="ECO:0000256" key="5">
    <source>
        <dbReference type="ARBA" id="ARBA00034923"/>
    </source>
</evidence>
<dbReference type="GO" id="GO:0016787">
    <property type="term" value="F:hydrolase activity"/>
    <property type="evidence" value="ECO:0007669"/>
    <property type="project" value="UniProtKB-KW"/>
</dbReference>
<keyword evidence="2" id="KW-0378">Hydrolase</keyword>
<feature type="coiled-coil region" evidence="6">
    <location>
        <begin position="432"/>
        <end position="474"/>
    </location>
</feature>
<evidence type="ECO:0000256" key="1">
    <source>
        <dbReference type="ARBA" id="ARBA00022741"/>
    </source>
</evidence>
<evidence type="ECO:0000259" key="7">
    <source>
        <dbReference type="Pfam" id="PF13361"/>
    </source>
</evidence>
<keyword evidence="1" id="KW-0547">Nucleotide-binding</keyword>
<dbReference type="PANTHER" id="PTHR11070">
    <property type="entry name" value="UVRD / RECB / PCRA DNA HELICASE FAMILY MEMBER"/>
    <property type="match status" value="1"/>
</dbReference>
<dbReference type="AlphaFoldDB" id="A0A1R4B4V8"/>
<dbReference type="GO" id="GO:0000725">
    <property type="term" value="P:recombinational repair"/>
    <property type="evidence" value="ECO:0007669"/>
    <property type="project" value="TreeGrafter"/>
</dbReference>
<dbReference type="STRING" id="1918946.VPAL9027_01924"/>
<dbReference type="Pfam" id="PF13361">
    <property type="entry name" value="UvrD_C"/>
    <property type="match status" value="1"/>
</dbReference>
<sequence length="588" mass="67945">MTKISPAEQASIEALEQLRSCINKHQCFRLEAGAGAGKTYSLIESIRYLISSRADEFLGNRQRIACITYTNVAKNEIKDRTDHHPVIFADTIHAFCWNILQHYQVKLREHLSDLGKKWQQRIDESGGINDQRVKYDLGFPMINEREISLHHDDVITLMACMLAYPKFQKLLKSKFPIVFIDEYQDTNIKLAESIVTNLINNDSGVVIGLFGDHWQKIYGSSACGLISSDKGKIVEIGKRANFRSDKNIVRCLNRMRPDLPQAESDPDSEGVIKLFHSNDWVGIRRDGKGGGHWKDDLPEENVREHIEKTKELMCRDGWDLSPDKTKILFLTNNLIASEQSFKNLSNCFRYTDDYLKKNDKYIQFFLEVIEPTALAYEQQQYGELLQVKKKNQPQLKCQADKTEWMNNLGKVMHARANSTIGDMLDILMETKMPRLSSKIEEAEERYKQLISKPNEELEEDESKFINKLNKLRSVKYSEVVSLSDYIDEKTPFSTQHGVKGAEFDNVLVVCGRGWNQYNWNQMLEWMDESYPKDKQDTFERNRNLFYVSCSRGKHNLSLLFTQELSEKSIAELERIFGQDNVLGNPFGV</sequence>
<dbReference type="SUPFAM" id="SSF52540">
    <property type="entry name" value="P-loop containing nucleoside triphosphate hydrolases"/>
    <property type="match status" value="1"/>
</dbReference>
<keyword evidence="4" id="KW-0067">ATP-binding</keyword>
<dbReference type="GO" id="GO:0043138">
    <property type="term" value="F:3'-5' DNA helicase activity"/>
    <property type="evidence" value="ECO:0007669"/>
    <property type="project" value="TreeGrafter"/>
</dbReference>
<dbReference type="InterPro" id="IPR027417">
    <property type="entry name" value="P-loop_NTPase"/>
</dbReference>
<keyword evidence="3 8" id="KW-0347">Helicase</keyword>
<evidence type="ECO:0000256" key="6">
    <source>
        <dbReference type="SAM" id="Coils"/>
    </source>
</evidence>
<dbReference type="Gene3D" id="3.40.50.300">
    <property type="entry name" value="P-loop containing nucleotide triphosphate hydrolases"/>
    <property type="match status" value="2"/>
</dbReference>
<evidence type="ECO:0000256" key="3">
    <source>
        <dbReference type="ARBA" id="ARBA00022806"/>
    </source>
</evidence>